<dbReference type="GO" id="GO:0031419">
    <property type="term" value="F:cobalamin binding"/>
    <property type="evidence" value="ECO:0007669"/>
    <property type="project" value="UniProtKB-UniRule"/>
</dbReference>
<keyword evidence="10" id="KW-1185">Reference proteome</keyword>
<protein>
    <recommendedName>
        <fullName evidence="7 8">Ethanolamine ammonia-lyase small subunit</fullName>
        <shortName evidence="8">EAL small subunit</shortName>
        <ecNumber evidence="6 8">4.3.1.7</ecNumber>
    </recommendedName>
</protein>
<comment type="subunit">
    <text evidence="8">The basic unit is a heterodimer which dimerizes to form tetramers. The heterotetramers trimerize; 6 large subunits form a core ring with 6 small subunits projecting outwards.</text>
</comment>
<dbReference type="InterPro" id="IPR042255">
    <property type="entry name" value="EutC_N"/>
</dbReference>
<evidence type="ECO:0000313" key="9">
    <source>
        <dbReference type="EMBL" id="VDN48387.1"/>
    </source>
</evidence>
<dbReference type="PIRSF" id="PIRSF018982">
    <property type="entry name" value="EutC"/>
    <property type="match status" value="1"/>
</dbReference>
<name>A0A3P7PXL1_9FIRM</name>
<comment type="cofactor">
    <cofactor evidence="8">
        <name>adenosylcob(III)alamin</name>
        <dbReference type="ChEBI" id="CHEBI:18408"/>
    </cofactor>
    <text evidence="8">Binds between the large and small subunits.</text>
</comment>
<dbReference type="Gene3D" id="3.40.50.11240">
    <property type="entry name" value="Ethanolamine ammonia-lyase light chain (EutC)"/>
    <property type="match status" value="1"/>
</dbReference>
<evidence type="ECO:0000256" key="8">
    <source>
        <dbReference type="HAMAP-Rule" id="MF_00601"/>
    </source>
</evidence>
<organism evidence="9 10">
    <name type="scientific">Petrocella atlantisensis</name>
    <dbReference type="NCBI Taxonomy" id="2173034"/>
    <lineage>
        <taxon>Bacteria</taxon>
        <taxon>Bacillati</taxon>
        <taxon>Bacillota</taxon>
        <taxon>Clostridia</taxon>
        <taxon>Lachnospirales</taxon>
        <taxon>Vallitaleaceae</taxon>
        <taxon>Petrocella</taxon>
    </lineage>
</organism>
<comment type="pathway">
    <text evidence="8">Amine and polyamine degradation; ethanolamine degradation.</text>
</comment>
<dbReference type="GO" id="GO:0009350">
    <property type="term" value="C:ethanolamine ammonia-lyase complex"/>
    <property type="evidence" value="ECO:0007669"/>
    <property type="project" value="UniProtKB-UniRule"/>
</dbReference>
<dbReference type="AlphaFoldDB" id="A0A3P7PXL1"/>
<dbReference type="Gene3D" id="1.10.30.40">
    <property type="entry name" value="Ethanolamine ammonia-lyase light chain (EutC), N-terminal domain"/>
    <property type="match status" value="1"/>
</dbReference>
<evidence type="ECO:0000256" key="3">
    <source>
        <dbReference type="ARBA" id="ARBA00023285"/>
    </source>
</evidence>
<dbReference type="RefSeq" id="WP_125137524.1">
    <property type="nucleotide sequence ID" value="NZ_LR130778.1"/>
</dbReference>
<feature type="binding site" evidence="8">
    <location>
        <position position="225"/>
    </location>
    <ligand>
        <name>adenosylcob(III)alamin</name>
        <dbReference type="ChEBI" id="CHEBI:18408"/>
    </ligand>
</feature>
<comment type="catalytic activity">
    <reaction evidence="5 8">
        <text>ethanolamine = acetaldehyde + NH4(+)</text>
        <dbReference type="Rhea" id="RHEA:15313"/>
        <dbReference type="ChEBI" id="CHEBI:15343"/>
        <dbReference type="ChEBI" id="CHEBI:28938"/>
        <dbReference type="ChEBI" id="CHEBI:57603"/>
        <dbReference type="EC" id="4.3.1.7"/>
    </reaction>
</comment>
<dbReference type="InterPro" id="IPR009246">
    <property type="entry name" value="EutC"/>
</dbReference>
<proteinExistence type="inferred from homology"/>
<accession>A0A3P7PXL1</accession>
<evidence type="ECO:0000256" key="4">
    <source>
        <dbReference type="ARBA" id="ARBA00024446"/>
    </source>
</evidence>
<comment type="subcellular location">
    <subcellularLocation>
        <location evidence="8">Bacterial microcompartment</location>
    </subcellularLocation>
</comment>
<dbReference type="GO" id="GO:0031471">
    <property type="term" value="C:ethanolamine degradation polyhedral organelle"/>
    <property type="evidence" value="ECO:0007669"/>
    <property type="project" value="UniProtKB-UniRule"/>
</dbReference>
<dbReference type="KEGG" id="cbar:PATL70BA_2491"/>
<dbReference type="GO" id="GO:0006520">
    <property type="term" value="P:amino acid metabolic process"/>
    <property type="evidence" value="ECO:0007669"/>
    <property type="project" value="InterPro"/>
</dbReference>
<dbReference type="GO" id="GO:0046336">
    <property type="term" value="P:ethanolamine catabolic process"/>
    <property type="evidence" value="ECO:0007669"/>
    <property type="project" value="UniProtKB-UniRule"/>
</dbReference>
<gene>
    <name evidence="8 9" type="primary">eutC</name>
    <name evidence="9" type="ORF">PATL70BA_2491</name>
</gene>
<dbReference type="EMBL" id="LR130778">
    <property type="protein sequence ID" value="VDN48387.1"/>
    <property type="molecule type" value="Genomic_DNA"/>
</dbReference>
<dbReference type="FunFam" id="3.40.50.11240:FF:000001">
    <property type="entry name" value="Ethanolamine ammonia-lyase light chain"/>
    <property type="match status" value="1"/>
</dbReference>
<evidence type="ECO:0000256" key="6">
    <source>
        <dbReference type="ARBA" id="ARBA00067005"/>
    </source>
</evidence>
<dbReference type="NCBIfam" id="NF003971">
    <property type="entry name" value="PRK05465.1"/>
    <property type="match status" value="1"/>
</dbReference>
<keyword evidence="1 8" id="KW-0846">Cobalamin</keyword>
<evidence type="ECO:0000313" key="10">
    <source>
        <dbReference type="Proteomes" id="UP000279029"/>
    </source>
</evidence>
<evidence type="ECO:0000256" key="5">
    <source>
        <dbReference type="ARBA" id="ARBA00052081"/>
    </source>
</evidence>
<dbReference type="Proteomes" id="UP000279029">
    <property type="component" value="Chromosome"/>
</dbReference>
<comment type="function">
    <text evidence="8">Catalyzes the deamination of various vicinal amino-alcohols to oxo compounds. Allows this organism to utilize ethanolamine as the sole source of nitrogen and carbon in the presence of external vitamin B12.</text>
</comment>
<dbReference type="UniPathway" id="UPA00560"/>
<dbReference type="OrthoDB" id="114248at2"/>
<dbReference type="EC" id="4.3.1.7" evidence="6 8"/>
<dbReference type="InterPro" id="IPR042251">
    <property type="entry name" value="EutC_C"/>
</dbReference>
<keyword evidence="2 8" id="KW-0456">Lyase</keyword>
<evidence type="ECO:0000256" key="7">
    <source>
        <dbReference type="ARBA" id="ARBA00069181"/>
    </source>
</evidence>
<dbReference type="GO" id="GO:0008851">
    <property type="term" value="F:ethanolamine ammonia-lyase activity"/>
    <property type="evidence" value="ECO:0007669"/>
    <property type="project" value="UniProtKB-UniRule"/>
</dbReference>
<keyword evidence="3 8" id="KW-0170">Cobalt</keyword>
<comment type="similarity">
    <text evidence="8">Belongs to the EutC family.</text>
</comment>
<feature type="binding site" evidence="8">
    <location>
        <position position="204"/>
    </location>
    <ligand>
        <name>adenosylcob(III)alamin</name>
        <dbReference type="ChEBI" id="CHEBI:18408"/>
    </ligand>
</feature>
<evidence type="ECO:0000256" key="2">
    <source>
        <dbReference type="ARBA" id="ARBA00023239"/>
    </source>
</evidence>
<reference evidence="9 10" key="1">
    <citation type="submission" date="2018-09" db="EMBL/GenBank/DDBJ databases">
        <authorList>
            <person name="Postec A."/>
        </authorList>
    </citation>
    <scope>NUCLEOTIDE SEQUENCE [LARGE SCALE GENOMIC DNA]</scope>
    <source>
        <strain evidence="9">70B-A</strain>
    </source>
</reference>
<keyword evidence="4 8" id="KW-1283">Bacterial microcompartment</keyword>
<sequence length="291" mass="32283">MVSEKELKAIIEQVLSEMKTKDFTESKKDTETVDQIDDNELSDITMVDMRKQLLVPNPENGEDYLQMKAKTSARVGVWRAGPRYKTETLLRFRADHAVAMDAVFTDVSEEIIAEMNLFTVKTKCKDKDEYLTRPDLGRKFDDEEIALVKEKCKMNPQVQVIVADGLSSTAIEANIRDILPVLFQGLEGYGIKVGTPFFIKYGRVPSMDVISEVTGADITCLFVGERPGLATGESMSAYIAYKGTVGMPEARRTVVSNIHQGGTAAVEAGAHIAHILKEMLDQKKSGLELQL</sequence>
<dbReference type="PANTHER" id="PTHR39330:SF1">
    <property type="entry name" value="ETHANOLAMINE AMMONIA-LYASE SMALL SUBUNIT"/>
    <property type="match status" value="1"/>
</dbReference>
<evidence type="ECO:0000256" key="1">
    <source>
        <dbReference type="ARBA" id="ARBA00022628"/>
    </source>
</evidence>
<dbReference type="FunFam" id="1.10.30.40:FF:000001">
    <property type="entry name" value="Ethanolamine ammonia-lyase light chain"/>
    <property type="match status" value="1"/>
</dbReference>
<dbReference type="HAMAP" id="MF_00601">
    <property type="entry name" value="EutC"/>
    <property type="match status" value="1"/>
</dbReference>
<dbReference type="PANTHER" id="PTHR39330">
    <property type="entry name" value="ETHANOLAMINE AMMONIA-LYASE LIGHT CHAIN"/>
    <property type="match status" value="1"/>
</dbReference>
<dbReference type="Pfam" id="PF05985">
    <property type="entry name" value="EutC"/>
    <property type="match status" value="1"/>
</dbReference>